<evidence type="ECO:0000313" key="2">
    <source>
        <dbReference type="Proteomes" id="UP000828390"/>
    </source>
</evidence>
<reference evidence="1" key="2">
    <citation type="submission" date="2020-11" db="EMBL/GenBank/DDBJ databases">
        <authorList>
            <person name="McCartney M.A."/>
            <person name="Auch B."/>
            <person name="Kono T."/>
            <person name="Mallez S."/>
            <person name="Becker A."/>
            <person name="Gohl D.M."/>
            <person name="Silverstein K.A.T."/>
            <person name="Koren S."/>
            <person name="Bechman K.B."/>
            <person name="Herman A."/>
            <person name="Abrahante J.E."/>
            <person name="Garbe J."/>
        </authorList>
    </citation>
    <scope>NUCLEOTIDE SEQUENCE</scope>
    <source>
        <strain evidence="1">Duluth1</strain>
        <tissue evidence="1">Whole animal</tissue>
    </source>
</reference>
<name>A0A9D4F3V7_DREPO</name>
<proteinExistence type="predicted"/>
<dbReference type="AlphaFoldDB" id="A0A9D4F3V7"/>
<evidence type="ECO:0000313" key="1">
    <source>
        <dbReference type="EMBL" id="KAH3790861.1"/>
    </source>
</evidence>
<reference evidence="1" key="1">
    <citation type="journal article" date="2019" name="bioRxiv">
        <title>The Genome of the Zebra Mussel, Dreissena polymorpha: A Resource for Invasive Species Research.</title>
        <authorList>
            <person name="McCartney M.A."/>
            <person name="Auch B."/>
            <person name="Kono T."/>
            <person name="Mallez S."/>
            <person name="Zhang Y."/>
            <person name="Obille A."/>
            <person name="Becker A."/>
            <person name="Abrahante J.E."/>
            <person name="Garbe J."/>
            <person name="Badalamenti J.P."/>
            <person name="Herman A."/>
            <person name="Mangelson H."/>
            <person name="Liachko I."/>
            <person name="Sullivan S."/>
            <person name="Sone E.D."/>
            <person name="Koren S."/>
            <person name="Silverstein K.A.T."/>
            <person name="Beckman K.B."/>
            <person name="Gohl D.M."/>
        </authorList>
    </citation>
    <scope>NUCLEOTIDE SEQUENCE</scope>
    <source>
        <strain evidence="1">Duluth1</strain>
        <tissue evidence="1">Whole animal</tissue>
    </source>
</reference>
<dbReference type="Proteomes" id="UP000828390">
    <property type="component" value="Unassembled WGS sequence"/>
</dbReference>
<dbReference type="EMBL" id="JAIWYP010000008">
    <property type="protein sequence ID" value="KAH3790861.1"/>
    <property type="molecule type" value="Genomic_DNA"/>
</dbReference>
<organism evidence="1 2">
    <name type="scientific">Dreissena polymorpha</name>
    <name type="common">Zebra mussel</name>
    <name type="synonym">Mytilus polymorpha</name>
    <dbReference type="NCBI Taxonomy" id="45954"/>
    <lineage>
        <taxon>Eukaryota</taxon>
        <taxon>Metazoa</taxon>
        <taxon>Spiralia</taxon>
        <taxon>Lophotrochozoa</taxon>
        <taxon>Mollusca</taxon>
        <taxon>Bivalvia</taxon>
        <taxon>Autobranchia</taxon>
        <taxon>Heteroconchia</taxon>
        <taxon>Euheterodonta</taxon>
        <taxon>Imparidentia</taxon>
        <taxon>Neoheterodontei</taxon>
        <taxon>Myida</taxon>
        <taxon>Dreissenoidea</taxon>
        <taxon>Dreissenidae</taxon>
        <taxon>Dreissena</taxon>
    </lineage>
</organism>
<protein>
    <submittedName>
        <fullName evidence="1">Uncharacterized protein</fullName>
    </submittedName>
</protein>
<gene>
    <name evidence="1" type="ORF">DPMN_169069</name>
</gene>
<keyword evidence="2" id="KW-1185">Reference proteome</keyword>
<comment type="caution">
    <text evidence="1">The sequence shown here is derived from an EMBL/GenBank/DDBJ whole genome shotgun (WGS) entry which is preliminary data.</text>
</comment>
<accession>A0A9D4F3V7</accession>
<sequence length="168" mass="18528">MLTQKGSNDLAVNTEHVTPMLTQTGGNDLAVNTEHDTPMLTQKGSNDFAVNSEHNTSMLTHRGSNDLAVNTELNTSMLTQKGSKDLVHITSMMTQKGSKDFVVYTERSIHPWGVPQTQITPTIVNKVLKVNITPFDSQPEESRTQTRLLAISTRPACHLSSLSFSELY</sequence>